<evidence type="ECO:0000256" key="1">
    <source>
        <dbReference type="ARBA" id="ARBA00004886"/>
    </source>
</evidence>
<dbReference type="Gene3D" id="1.10.10.1150">
    <property type="entry name" value="Coenzyme PQQ synthesis protein D (PqqD)"/>
    <property type="match status" value="1"/>
</dbReference>
<dbReference type="Pfam" id="PF05402">
    <property type="entry name" value="PqqD"/>
    <property type="match status" value="1"/>
</dbReference>
<dbReference type="EMBL" id="JXSL01000023">
    <property type="protein sequence ID" value="KIL99501.1"/>
    <property type="molecule type" value="Genomic_DNA"/>
</dbReference>
<gene>
    <name evidence="4" type="ORF">CCC_04017</name>
</gene>
<keyword evidence="5" id="KW-1185">Reference proteome</keyword>
<evidence type="ECO:0000313" key="5">
    <source>
        <dbReference type="Proteomes" id="UP000031971"/>
    </source>
</evidence>
<evidence type="ECO:0000256" key="2">
    <source>
        <dbReference type="ARBA" id="ARBA00011741"/>
    </source>
</evidence>
<organism evidence="4 5">
    <name type="scientific">Paramagnetospirillum magnetotacticum MS-1</name>
    <dbReference type="NCBI Taxonomy" id="272627"/>
    <lineage>
        <taxon>Bacteria</taxon>
        <taxon>Pseudomonadati</taxon>
        <taxon>Pseudomonadota</taxon>
        <taxon>Alphaproteobacteria</taxon>
        <taxon>Rhodospirillales</taxon>
        <taxon>Magnetospirillaceae</taxon>
        <taxon>Paramagnetospirillum</taxon>
    </lineage>
</organism>
<evidence type="ECO:0000256" key="3">
    <source>
        <dbReference type="ARBA" id="ARBA00022905"/>
    </source>
</evidence>
<dbReference type="STRING" id="272627.CCC_04017"/>
<dbReference type="RefSeq" id="WP_041040442.1">
    <property type="nucleotide sequence ID" value="NZ_JXSL01000023.1"/>
</dbReference>
<comment type="subunit">
    <text evidence="2">Monomer. Interacts with PqqE.</text>
</comment>
<comment type="pathway">
    <text evidence="1">Cofactor biosynthesis; pyrroloquinoline quinone biosynthesis.</text>
</comment>
<dbReference type="GO" id="GO:0018189">
    <property type="term" value="P:pyrroloquinoline quinone biosynthetic process"/>
    <property type="evidence" value="ECO:0007669"/>
    <property type="project" value="UniProtKB-UniPathway"/>
</dbReference>
<dbReference type="NCBIfam" id="TIGR03859">
    <property type="entry name" value="PQQ_PqqD"/>
    <property type="match status" value="1"/>
</dbReference>
<keyword evidence="3" id="KW-0884">PQQ biosynthesis</keyword>
<proteinExistence type="predicted"/>
<sequence length="95" mass="10575">MSDESKILMTDIIEVNPIYLLRWEESEQAHVLLYPEGIVKLNSSAGEILKRCVGGRQVGALITELSALCPEEDIAADILAFLEISNDKCWTRVKA</sequence>
<dbReference type="InterPro" id="IPR041881">
    <property type="entry name" value="PqqD_sf"/>
</dbReference>
<dbReference type="Proteomes" id="UP000031971">
    <property type="component" value="Unassembled WGS sequence"/>
</dbReference>
<accession>A0A0C2V329</accession>
<dbReference type="AlphaFoldDB" id="A0A0C2V329"/>
<dbReference type="GO" id="GO:0048038">
    <property type="term" value="F:quinone binding"/>
    <property type="evidence" value="ECO:0007669"/>
    <property type="project" value="InterPro"/>
</dbReference>
<dbReference type="InterPro" id="IPR008792">
    <property type="entry name" value="PQQD"/>
</dbReference>
<dbReference type="UniPathway" id="UPA00539"/>
<dbReference type="InterPro" id="IPR022479">
    <property type="entry name" value="PqqD_bac"/>
</dbReference>
<protein>
    <submittedName>
        <fullName evidence="4">Coenzyme PQQ synthesis protein D</fullName>
    </submittedName>
</protein>
<name>A0A0C2V329_PARME</name>
<evidence type="ECO:0000313" key="4">
    <source>
        <dbReference type="EMBL" id="KIL99501.1"/>
    </source>
</evidence>
<reference evidence="4 5" key="1">
    <citation type="submission" date="2015-01" db="EMBL/GenBank/DDBJ databases">
        <title>Genome Sequence of Magnetospirillum magnetotacticum Strain MS-1.</title>
        <authorList>
            <person name="Marinov G.K."/>
            <person name="Smalley M.D."/>
            <person name="DeSalvo G."/>
        </authorList>
    </citation>
    <scope>NUCLEOTIDE SEQUENCE [LARGE SCALE GENOMIC DNA]</scope>
    <source>
        <strain evidence="4 5">MS-1</strain>
    </source>
</reference>
<comment type="caution">
    <text evidence="4">The sequence shown here is derived from an EMBL/GenBank/DDBJ whole genome shotgun (WGS) entry which is preliminary data.</text>
</comment>